<comment type="similarity">
    <text evidence="1">Belongs to the isochorismatase family.</text>
</comment>
<dbReference type="CDD" id="cd01011">
    <property type="entry name" value="nicotinamidase"/>
    <property type="match status" value="1"/>
</dbReference>
<dbReference type="KEGG" id="cef:CE2385"/>
<evidence type="ECO:0000256" key="4">
    <source>
        <dbReference type="ARBA" id="ARBA00022801"/>
    </source>
</evidence>
<dbReference type="InterPro" id="IPR036380">
    <property type="entry name" value="Isochorismatase-like_sf"/>
</dbReference>
<dbReference type="Proteomes" id="UP000001409">
    <property type="component" value="Chromosome"/>
</dbReference>
<name>Q8FMW4_COREF</name>
<evidence type="ECO:0000256" key="1">
    <source>
        <dbReference type="ARBA" id="ARBA00006336"/>
    </source>
</evidence>
<comment type="pathway">
    <text evidence="5">Cofactor biosynthesis; nicotinate biosynthesis; nicotinate from nicotinamide: step 1/1.</text>
</comment>
<dbReference type="SUPFAM" id="SSF52499">
    <property type="entry name" value="Isochorismatase-like hydrolases"/>
    <property type="match status" value="1"/>
</dbReference>
<dbReference type="GO" id="GO:0046872">
    <property type="term" value="F:metal ion binding"/>
    <property type="evidence" value="ECO:0007669"/>
    <property type="project" value="UniProtKB-KW"/>
</dbReference>
<accession>Q8FMW4</accession>
<dbReference type="Gene3D" id="3.40.50.850">
    <property type="entry name" value="Isochorismatase-like"/>
    <property type="match status" value="1"/>
</dbReference>
<evidence type="ECO:0000256" key="6">
    <source>
        <dbReference type="ARBA" id="ARBA00039017"/>
    </source>
</evidence>
<dbReference type="Pfam" id="PF00857">
    <property type="entry name" value="Isochorismatase"/>
    <property type="match status" value="1"/>
</dbReference>
<dbReference type="PANTHER" id="PTHR11080">
    <property type="entry name" value="PYRAZINAMIDASE/NICOTINAMIDASE"/>
    <property type="match status" value="1"/>
</dbReference>
<organism evidence="9 10">
    <name type="scientific">Corynebacterium efficiens (strain DSM 44549 / YS-314 / AJ 12310 / JCM 11189 / NBRC 100395)</name>
    <dbReference type="NCBI Taxonomy" id="196164"/>
    <lineage>
        <taxon>Bacteria</taxon>
        <taxon>Bacillati</taxon>
        <taxon>Actinomycetota</taxon>
        <taxon>Actinomycetes</taxon>
        <taxon>Mycobacteriales</taxon>
        <taxon>Corynebacteriaceae</taxon>
        <taxon>Corynebacterium</taxon>
    </lineage>
</organism>
<evidence type="ECO:0000259" key="8">
    <source>
        <dbReference type="Pfam" id="PF00857"/>
    </source>
</evidence>
<keyword evidence="4" id="KW-0378">Hydrolase</keyword>
<evidence type="ECO:0000256" key="2">
    <source>
        <dbReference type="ARBA" id="ARBA00022642"/>
    </source>
</evidence>
<dbReference type="PANTHER" id="PTHR11080:SF2">
    <property type="entry name" value="LD05707P"/>
    <property type="match status" value="1"/>
</dbReference>
<dbReference type="GO" id="GO:0008936">
    <property type="term" value="F:nicotinamidase activity"/>
    <property type="evidence" value="ECO:0007669"/>
    <property type="project" value="UniProtKB-EC"/>
</dbReference>
<keyword evidence="3" id="KW-0479">Metal-binding</keyword>
<keyword evidence="10" id="KW-1185">Reference proteome</keyword>
<evidence type="ECO:0000313" key="10">
    <source>
        <dbReference type="Proteomes" id="UP000001409"/>
    </source>
</evidence>
<evidence type="ECO:0000256" key="7">
    <source>
        <dbReference type="ARBA" id="ARBA00043224"/>
    </source>
</evidence>
<dbReference type="eggNOG" id="COG1335">
    <property type="taxonomic scope" value="Bacteria"/>
</dbReference>
<proteinExistence type="inferred from homology"/>
<dbReference type="InterPro" id="IPR052347">
    <property type="entry name" value="Isochorismatase_Nicotinamidase"/>
</dbReference>
<dbReference type="AlphaFoldDB" id="Q8FMW4"/>
<dbReference type="EMBL" id="BA000035">
    <property type="protein sequence ID" value="BAC19195.1"/>
    <property type="molecule type" value="Genomic_DNA"/>
</dbReference>
<dbReference type="STRING" id="196164.gene:10742822"/>
<dbReference type="EC" id="3.5.1.19" evidence="6"/>
<dbReference type="GO" id="GO:0019363">
    <property type="term" value="P:pyridine nucleotide biosynthetic process"/>
    <property type="evidence" value="ECO:0007669"/>
    <property type="project" value="UniProtKB-KW"/>
</dbReference>
<evidence type="ECO:0000313" key="9">
    <source>
        <dbReference type="EMBL" id="BAC19195.1"/>
    </source>
</evidence>
<keyword evidence="2" id="KW-0662">Pyridine nucleotide biosynthesis</keyword>
<dbReference type="HOGENOM" id="CLU_068979_13_2_11"/>
<protein>
    <recommendedName>
        <fullName evidence="6">nicotinamidase</fullName>
        <ecNumber evidence="6">3.5.1.19</ecNumber>
    </recommendedName>
    <alternativeName>
        <fullName evidence="7">Nicotinamide deamidase</fullName>
    </alternativeName>
</protein>
<reference evidence="9 10" key="1">
    <citation type="journal article" date="2003" name="Genome Res.">
        <title>Comparative complete genome sequence analysis of the amino acid replacements responsible for the thermostability of Corynebacterium efficiens.</title>
        <authorList>
            <person name="Nishio Y."/>
            <person name="Nakamura Y."/>
            <person name="Kawarabayasi Y."/>
            <person name="Usuda Y."/>
            <person name="Kimura E."/>
            <person name="Sugimoto S."/>
            <person name="Matsui K."/>
            <person name="Yamagishi A."/>
            <person name="Kikuchi H."/>
            <person name="Ikeo K."/>
            <person name="Gojobori T."/>
        </authorList>
    </citation>
    <scope>NUCLEOTIDE SEQUENCE [LARGE SCALE GENOMIC DNA]</scope>
    <source>
        <strain evidence="10">DSM 44549 / YS-314 / AJ 12310 / JCM 11189 / NBRC 100395</strain>
    </source>
</reference>
<sequence>MKGPHIMSRALILVDVQKDFCPGGTLATARGDEVAGLLGAFQLSHPQDFDAVVATQDWHIDPGSHFSDSPDFVDSWPVHCVADSDGAAMHEKIHTDRIDEFFRKGQYSAAYSGFEGTAVSDDTPLVDWLHARGITDVDIAGIATDHCVKATTLDALKAGFRVRVLTGFCAAVDTKTGDRALEEMHTAGAELL</sequence>
<feature type="domain" description="Isochorismatase-like" evidence="8">
    <location>
        <begin position="10"/>
        <end position="191"/>
    </location>
</feature>
<evidence type="ECO:0000256" key="3">
    <source>
        <dbReference type="ARBA" id="ARBA00022723"/>
    </source>
</evidence>
<evidence type="ECO:0000256" key="5">
    <source>
        <dbReference type="ARBA" id="ARBA00037900"/>
    </source>
</evidence>
<dbReference type="InterPro" id="IPR000868">
    <property type="entry name" value="Isochorismatase-like_dom"/>
</dbReference>